<dbReference type="GO" id="GO:0000793">
    <property type="term" value="C:condensed chromosome"/>
    <property type="evidence" value="ECO:0007669"/>
    <property type="project" value="TreeGrafter"/>
</dbReference>
<dbReference type="GO" id="GO:0035861">
    <property type="term" value="C:site of double-strand break"/>
    <property type="evidence" value="ECO:0007669"/>
    <property type="project" value="TreeGrafter"/>
</dbReference>
<dbReference type="GO" id="GO:0000014">
    <property type="term" value="F:single-stranded DNA endodeoxyribonuclease activity"/>
    <property type="evidence" value="ECO:0007669"/>
    <property type="project" value="TreeGrafter"/>
</dbReference>
<dbReference type="InterPro" id="IPR041426">
    <property type="entry name" value="Mos1_HTH"/>
</dbReference>
<dbReference type="GO" id="GO:0031297">
    <property type="term" value="P:replication fork processing"/>
    <property type="evidence" value="ECO:0007669"/>
    <property type="project" value="TreeGrafter"/>
</dbReference>
<evidence type="ECO:0000259" key="2">
    <source>
        <dbReference type="Pfam" id="PF17906"/>
    </source>
</evidence>
<dbReference type="Pfam" id="PF17906">
    <property type="entry name" value="HTH_48"/>
    <property type="match status" value="1"/>
</dbReference>
<reference evidence="3 4" key="1">
    <citation type="submission" date="2018-11" db="EMBL/GenBank/DDBJ databases">
        <authorList>
            <consortium name="Pathogen Informatics"/>
        </authorList>
    </citation>
    <scope>NUCLEOTIDE SEQUENCE [LARGE SCALE GENOMIC DNA]</scope>
</reference>
<dbReference type="GO" id="GO:0000729">
    <property type="term" value="P:DNA double-strand break processing"/>
    <property type="evidence" value="ECO:0007669"/>
    <property type="project" value="TreeGrafter"/>
</dbReference>
<evidence type="ECO:0000256" key="1">
    <source>
        <dbReference type="SAM" id="MobiDB-lite"/>
    </source>
</evidence>
<feature type="domain" description="Mos1 transposase HTH" evidence="2">
    <location>
        <begin position="3"/>
        <end position="49"/>
    </location>
</feature>
<dbReference type="InterPro" id="IPR052709">
    <property type="entry name" value="Transposase-MT_Hybrid"/>
</dbReference>
<feature type="region of interest" description="Disordered" evidence="1">
    <location>
        <begin position="77"/>
        <end position="100"/>
    </location>
</feature>
<dbReference type="GO" id="GO:0044774">
    <property type="term" value="P:mitotic DNA integrity checkpoint signaling"/>
    <property type="evidence" value="ECO:0007669"/>
    <property type="project" value="TreeGrafter"/>
</dbReference>
<dbReference type="AlphaFoldDB" id="A0A183G7W7"/>
<dbReference type="OrthoDB" id="5825689at2759"/>
<organism evidence="4 5">
    <name type="scientific">Heligmosomoides polygyrus</name>
    <name type="common">Parasitic roundworm</name>
    <dbReference type="NCBI Taxonomy" id="6339"/>
    <lineage>
        <taxon>Eukaryota</taxon>
        <taxon>Metazoa</taxon>
        <taxon>Ecdysozoa</taxon>
        <taxon>Nematoda</taxon>
        <taxon>Chromadorea</taxon>
        <taxon>Rhabditida</taxon>
        <taxon>Rhabditina</taxon>
        <taxon>Rhabditomorpha</taxon>
        <taxon>Strongyloidea</taxon>
        <taxon>Heligmosomidae</taxon>
        <taxon>Heligmosomoides</taxon>
    </lineage>
</organism>
<evidence type="ECO:0000313" key="3">
    <source>
        <dbReference type="EMBL" id="VDP10189.1"/>
    </source>
</evidence>
<accession>A0A183G7W7</accession>
<evidence type="ECO:0000313" key="4">
    <source>
        <dbReference type="Proteomes" id="UP000050761"/>
    </source>
</evidence>
<dbReference type="Gene3D" id="1.10.10.1450">
    <property type="match status" value="1"/>
</dbReference>
<dbReference type="GO" id="GO:0015074">
    <property type="term" value="P:DNA integration"/>
    <property type="evidence" value="ECO:0007669"/>
    <property type="project" value="TreeGrafter"/>
</dbReference>
<accession>A0A3P8EDS0</accession>
<proteinExistence type="predicted"/>
<dbReference type="GO" id="GO:0003697">
    <property type="term" value="F:single-stranded DNA binding"/>
    <property type="evidence" value="ECO:0007669"/>
    <property type="project" value="TreeGrafter"/>
</dbReference>
<dbReference type="GO" id="GO:0042800">
    <property type="term" value="F:histone H3K4 methyltransferase activity"/>
    <property type="evidence" value="ECO:0007669"/>
    <property type="project" value="TreeGrafter"/>
</dbReference>
<sequence>MIVRACLLYDFKLRKSAVESYRSLVAAFDKDIAFKRQSDRWFQRFAAGDESLEDEEHERQTPIMDCDLSRTVVEVDPTRSTQQSLSAPNPTPNLASNLNPNRVDTPSTNLLHDNARPHVAKVVQLLLHLATFGHHSPQISEERKSCKFTEINLCNLHLDSFRSRTFPKHNKSKKLKMFIYQ</sequence>
<name>A0A183G7W7_HELPZ</name>
<dbReference type="EMBL" id="UZAH01030337">
    <property type="protein sequence ID" value="VDP10189.1"/>
    <property type="molecule type" value="Genomic_DNA"/>
</dbReference>
<dbReference type="Proteomes" id="UP000050761">
    <property type="component" value="Unassembled WGS sequence"/>
</dbReference>
<dbReference type="GO" id="GO:0044547">
    <property type="term" value="F:DNA topoisomerase binding"/>
    <property type="evidence" value="ECO:0007669"/>
    <property type="project" value="TreeGrafter"/>
</dbReference>
<gene>
    <name evidence="3" type="ORF">HPBE_LOCUS17910</name>
</gene>
<protein>
    <submittedName>
        <fullName evidence="5">HTH_48 domain-containing protein</fullName>
    </submittedName>
</protein>
<dbReference type="GO" id="GO:0005634">
    <property type="term" value="C:nucleus"/>
    <property type="evidence" value="ECO:0007669"/>
    <property type="project" value="TreeGrafter"/>
</dbReference>
<dbReference type="GO" id="GO:0003690">
    <property type="term" value="F:double-stranded DNA binding"/>
    <property type="evidence" value="ECO:0007669"/>
    <property type="project" value="TreeGrafter"/>
</dbReference>
<reference evidence="5" key="2">
    <citation type="submission" date="2019-09" db="UniProtKB">
        <authorList>
            <consortium name="WormBaseParasite"/>
        </authorList>
    </citation>
    <scope>IDENTIFICATION</scope>
</reference>
<evidence type="ECO:0000313" key="5">
    <source>
        <dbReference type="WBParaSite" id="HPBE_0001791101-mRNA-1"/>
    </source>
</evidence>
<feature type="compositionally biased region" description="Polar residues" evidence="1">
    <location>
        <begin position="78"/>
        <end position="100"/>
    </location>
</feature>
<dbReference type="WBParaSite" id="HPBE_0001791101-mRNA-1">
    <property type="protein sequence ID" value="HPBE_0001791101-mRNA-1"/>
    <property type="gene ID" value="HPBE_0001791101"/>
</dbReference>
<keyword evidence="4" id="KW-1185">Reference proteome</keyword>
<dbReference type="PANTHER" id="PTHR46060:SF2">
    <property type="entry name" value="HISTONE-LYSINE N-METHYLTRANSFERASE SETMAR"/>
    <property type="match status" value="1"/>
</dbReference>
<dbReference type="GO" id="GO:0006303">
    <property type="term" value="P:double-strand break repair via nonhomologous end joining"/>
    <property type="evidence" value="ECO:0007669"/>
    <property type="project" value="TreeGrafter"/>
</dbReference>
<dbReference type="GO" id="GO:0046975">
    <property type="term" value="F:histone H3K36 methyltransferase activity"/>
    <property type="evidence" value="ECO:0007669"/>
    <property type="project" value="TreeGrafter"/>
</dbReference>
<dbReference type="PANTHER" id="PTHR46060">
    <property type="entry name" value="MARINER MOS1 TRANSPOSASE-LIKE PROTEIN"/>
    <property type="match status" value="1"/>
</dbReference>